<feature type="domain" description="Rab geranylgeranyltransferase alpha subunit insert-domain" evidence="13">
    <location>
        <begin position="243"/>
        <end position="344"/>
    </location>
</feature>
<accession>A0A8D0HER1</accession>
<evidence type="ECO:0000313" key="14">
    <source>
        <dbReference type="Ensembl" id="ENSSPUP00000023149.1"/>
    </source>
</evidence>
<dbReference type="PANTHER" id="PTHR11129">
    <property type="entry name" value="PROTEIN FARNESYLTRANSFERASE ALPHA SUBUNIT/RAB GERANYLGERANYL TRANSFERASE ALPHA SUBUNIT"/>
    <property type="match status" value="1"/>
</dbReference>
<dbReference type="FunFam" id="1.25.40.120:FF:000001">
    <property type="entry name" value="Geranylgeranyl transferase type-2 subunit alpha"/>
    <property type="match status" value="1"/>
</dbReference>
<dbReference type="SUPFAM" id="SSF49594">
    <property type="entry name" value="Rab geranylgeranyltransferase alpha-subunit, insert domain"/>
    <property type="match status" value="1"/>
</dbReference>
<dbReference type="InterPro" id="IPR009087">
    <property type="entry name" value="RabGGT_asu_insert-domain"/>
</dbReference>
<name>A0A8D0HER1_SPHPU</name>
<keyword evidence="5" id="KW-0597">Phosphoprotein</keyword>
<dbReference type="Proteomes" id="UP000694392">
    <property type="component" value="Unplaced"/>
</dbReference>
<dbReference type="SUPFAM" id="SSF48439">
    <property type="entry name" value="Protein prenylyltransferase"/>
    <property type="match status" value="1"/>
</dbReference>
<dbReference type="PROSITE" id="PS51147">
    <property type="entry name" value="PFTA"/>
    <property type="match status" value="5"/>
</dbReference>
<evidence type="ECO:0000256" key="12">
    <source>
        <dbReference type="SAM" id="MobiDB-lite"/>
    </source>
</evidence>
<dbReference type="Gene3D" id="1.25.40.120">
    <property type="entry name" value="Protein prenylyltransferase"/>
    <property type="match status" value="1"/>
</dbReference>
<dbReference type="InterPro" id="IPR032675">
    <property type="entry name" value="LRR_dom_sf"/>
</dbReference>
<keyword evidence="9" id="KW-0677">Repeat</keyword>
<dbReference type="Ensembl" id="ENSSPUT00000024687.1">
    <property type="protein sequence ID" value="ENSSPUP00000023149.1"/>
    <property type="gene ID" value="ENSSPUG00000017767.1"/>
</dbReference>
<reference evidence="14" key="1">
    <citation type="submission" date="2025-08" db="UniProtKB">
        <authorList>
            <consortium name="Ensembl"/>
        </authorList>
    </citation>
    <scope>IDENTIFICATION</scope>
</reference>
<dbReference type="Pfam" id="PF01239">
    <property type="entry name" value="PPTA"/>
    <property type="match status" value="5"/>
</dbReference>
<dbReference type="GO" id="GO:0008270">
    <property type="term" value="F:zinc ion binding"/>
    <property type="evidence" value="ECO:0007669"/>
    <property type="project" value="InterPro"/>
</dbReference>
<dbReference type="GO" id="GO:0004663">
    <property type="term" value="F:Rab geranylgeranyltransferase activity"/>
    <property type="evidence" value="ECO:0007669"/>
    <property type="project" value="UniProtKB-UniRule"/>
</dbReference>
<organism evidence="14 15">
    <name type="scientific">Sphenodon punctatus</name>
    <name type="common">Tuatara</name>
    <name type="synonym">Hatteria punctata</name>
    <dbReference type="NCBI Taxonomy" id="8508"/>
    <lineage>
        <taxon>Eukaryota</taxon>
        <taxon>Metazoa</taxon>
        <taxon>Chordata</taxon>
        <taxon>Craniata</taxon>
        <taxon>Vertebrata</taxon>
        <taxon>Euteleostomi</taxon>
        <taxon>Lepidosauria</taxon>
        <taxon>Sphenodontia</taxon>
        <taxon>Sphenodontidae</taxon>
        <taxon>Sphenodon</taxon>
    </lineage>
</organism>
<gene>
    <name evidence="14" type="primary">RABGGTA</name>
</gene>
<reference evidence="14" key="2">
    <citation type="submission" date="2025-09" db="UniProtKB">
        <authorList>
            <consortium name="Ensembl"/>
        </authorList>
    </citation>
    <scope>IDENTIFICATION</scope>
</reference>
<keyword evidence="7" id="KW-0433">Leucine-rich repeat</keyword>
<dbReference type="Gene3D" id="2.60.40.1130">
    <property type="entry name" value="Rab geranylgeranyltransferase alpha-subunit, insert domain"/>
    <property type="match status" value="1"/>
</dbReference>
<evidence type="ECO:0000256" key="7">
    <source>
        <dbReference type="ARBA" id="ARBA00022614"/>
    </source>
</evidence>
<comment type="similarity">
    <text evidence="2 11">Belongs to the protein prenyltransferase subunit alpha family.</text>
</comment>
<evidence type="ECO:0000256" key="3">
    <source>
        <dbReference type="ARBA" id="ARBA00012656"/>
    </source>
</evidence>
<keyword evidence="6 11" id="KW-0637">Prenyltransferase</keyword>
<evidence type="ECO:0000313" key="15">
    <source>
        <dbReference type="Proteomes" id="UP000694392"/>
    </source>
</evidence>
<evidence type="ECO:0000256" key="10">
    <source>
        <dbReference type="ARBA" id="ARBA00047658"/>
    </source>
</evidence>
<proteinExistence type="inferred from homology"/>
<dbReference type="OMA" id="CAWHHRC"/>
<dbReference type="PANTHER" id="PTHR11129:SF2">
    <property type="entry name" value="GERANYLGERANYL TRANSFERASE TYPE-2 SUBUNIT ALPHA"/>
    <property type="match status" value="1"/>
</dbReference>
<evidence type="ECO:0000256" key="4">
    <source>
        <dbReference type="ARBA" id="ARBA00014772"/>
    </source>
</evidence>
<dbReference type="GeneTree" id="ENSGT00550000075121"/>
<dbReference type="AlphaFoldDB" id="A0A8D0HER1"/>
<protein>
    <recommendedName>
        <fullName evidence="4 11">Geranylgeranyl transferase type-2 subunit alpha</fullName>
        <ecNumber evidence="3 11">2.5.1.60</ecNumber>
    </recommendedName>
    <alternativeName>
        <fullName evidence="11">Geranylgeranyl transferase type II subunit alpha</fullName>
    </alternativeName>
</protein>
<evidence type="ECO:0000256" key="11">
    <source>
        <dbReference type="RuleBase" id="RU367120"/>
    </source>
</evidence>
<dbReference type="FunFam" id="2.60.40.1130:FF:000001">
    <property type="entry name" value="Geranylgeranyl transferase type-2 subunit alpha"/>
    <property type="match status" value="1"/>
</dbReference>
<evidence type="ECO:0000259" key="13">
    <source>
        <dbReference type="Pfam" id="PF07711"/>
    </source>
</evidence>
<evidence type="ECO:0000256" key="6">
    <source>
        <dbReference type="ARBA" id="ARBA00022602"/>
    </source>
</evidence>
<comment type="function">
    <text evidence="11">Catalyzes the transfer of a geranyl-geranyl moiety from geranyl-geranyl pyrophosphate to cysteines occuring in specific C-terminal amino acid sequences.</text>
</comment>
<dbReference type="InterPro" id="IPR002088">
    <property type="entry name" value="Prenyl_trans_a"/>
</dbReference>
<keyword evidence="8 11" id="KW-0808">Transferase</keyword>
<evidence type="ECO:0000256" key="9">
    <source>
        <dbReference type="ARBA" id="ARBA00022737"/>
    </source>
</evidence>
<dbReference type="Gene3D" id="3.80.10.10">
    <property type="entry name" value="Ribonuclease Inhibitor"/>
    <property type="match status" value="1"/>
</dbReference>
<dbReference type="FunFam" id="1.25.40.120:FF:000035">
    <property type="entry name" value="Geranylgeranyl transferase type-2 subunit alpha"/>
    <property type="match status" value="1"/>
</dbReference>
<comment type="function">
    <text evidence="1">Catalyzes the transfer of a geranylgeranyl moiety from geranylgeranyl diphosphate to both cysteines of Rab proteins with the C-terminal sequence -XXCC, -XCXC and -CCXX, such as RAB1A, RAB3A, RAB5A and RAB7A.</text>
</comment>
<comment type="catalytic activity">
    <reaction evidence="10 11">
        <text>geranylgeranyl diphosphate + L-cysteinyl-[protein] = S-geranylgeranyl-L-cysteinyl-[protein] + diphosphate</text>
        <dbReference type="Rhea" id="RHEA:21240"/>
        <dbReference type="Rhea" id="RHEA-COMP:10131"/>
        <dbReference type="Rhea" id="RHEA-COMP:11537"/>
        <dbReference type="ChEBI" id="CHEBI:29950"/>
        <dbReference type="ChEBI" id="CHEBI:33019"/>
        <dbReference type="ChEBI" id="CHEBI:57533"/>
        <dbReference type="ChEBI" id="CHEBI:86021"/>
        <dbReference type="EC" id="2.5.1.60"/>
    </reaction>
</comment>
<dbReference type="InterPro" id="IPR036254">
    <property type="entry name" value="RabGGT_asu_insert-dom_sf"/>
</dbReference>
<dbReference type="Pfam" id="PF07711">
    <property type="entry name" value="RabGGT_insert"/>
    <property type="match status" value="1"/>
</dbReference>
<keyword evidence="15" id="KW-1185">Reference proteome</keyword>
<evidence type="ECO:0000256" key="8">
    <source>
        <dbReference type="ARBA" id="ARBA00022679"/>
    </source>
</evidence>
<feature type="region of interest" description="Disordered" evidence="12">
    <location>
        <begin position="497"/>
        <end position="523"/>
    </location>
</feature>
<dbReference type="GO" id="GO:0097354">
    <property type="term" value="P:prenylation"/>
    <property type="evidence" value="ECO:0007669"/>
    <property type="project" value="UniProtKB-UniRule"/>
</dbReference>
<dbReference type="EC" id="2.5.1.60" evidence="3 11"/>
<evidence type="ECO:0000256" key="2">
    <source>
        <dbReference type="ARBA" id="ARBA00006734"/>
    </source>
</evidence>
<evidence type="ECO:0000256" key="5">
    <source>
        <dbReference type="ARBA" id="ARBA00022553"/>
    </source>
</evidence>
<dbReference type="GO" id="GO:0005968">
    <property type="term" value="C:Rab-protein geranylgeranyltransferase complex"/>
    <property type="evidence" value="ECO:0007669"/>
    <property type="project" value="TreeGrafter"/>
</dbReference>
<evidence type="ECO:0000256" key="1">
    <source>
        <dbReference type="ARBA" id="ARBA00002902"/>
    </source>
</evidence>
<sequence>QHGRLKVKTTEEQAEAKRLEREKKLRQYVSTTEAIFEKRKTGQLDKEALELTNHILGANPDFATLWNFRREIFLHLEEEGSVEEMQALCQGELSFLESCLRVNPKSYGTWHHRCWVMGRIPTPDWARELQLCSKFLESDERNFHCWDYRRFVVQRSEVAAEDELAFSDSLITRNFSNYSSWHYRSRLLPQLYPDPHQQGRLTEDVLLKELELVQNAFFTDPNDQSAWFYHRWLLGRADPEPTVRCVYVSREDASLTVAFSHPVAVAPAGHDLIVFGDESPLVVRWRTPDGRNRPGLMWLCDLPASALNDHWPQHTFRVLWSESQTQKECVLFKGNRDCWCQDSVTEEQVFRCDLSVEKSTVLQSELESCKELQALEPENKWCLLTIILLMRALDPLVYEHETLSYFETLKAADPMRAAYLDDLRSKFLIENTILKMEYAEACVVDLSQRNLTILCHLEHLLLVTHMNLSDNLLWTLPPSLAMMRSLEVRELAQHPSPCSNPLALPSQRTQESWLPAPPPALTH</sequence>